<evidence type="ECO:0000259" key="1">
    <source>
        <dbReference type="PROSITE" id="PS51459"/>
    </source>
</evidence>
<evidence type="ECO:0000313" key="3">
    <source>
        <dbReference type="Proteomes" id="UP001501461"/>
    </source>
</evidence>
<dbReference type="Proteomes" id="UP001501461">
    <property type="component" value="Unassembled WGS sequence"/>
</dbReference>
<dbReference type="InterPro" id="IPR003812">
    <property type="entry name" value="Fido"/>
</dbReference>
<dbReference type="Gene3D" id="1.10.3290.10">
    <property type="entry name" value="Fido-like domain"/>
    <property type="match status" value="1"/>
</dbReference>
<protein>
    <submittedName>
        <fullName evidence="2">Fic family protein</fullName>
    </submittedName>
</protein>
<evidence type="ECO:0000313" key="2">
    <source>
        <dbReference type="EMBL" id="GAA2024306.1"/>
    </source>
</evidence>
<proteinExistence type="predicted"/>
<dbReference type="PROSITE" id="PS51459">
    <property type="entry name" value="FIDO"/>
    <property type="match status" value="1"/>
</dbReference>
<reference evidence="3" key="1">
    <citation type="journal article" date="2019" name="Int. J. Syst. Evol. Microbiol.">
        <title>The Global Catalogue of Microorganisms (GCM) 10K type strain sequencing project: providing services to taxonomists for standard genome sequencing and annotation.</title>
        <authorList>
            <consortium name="The Broad Institute Genomics Platform"/>
            <consortium name="The Broad Institute Genome Sequencing Center for Infectious Disease"/>
            <person name="Wu L."/>
            <person name="Ma J."/>
        </authorList>
    </citation>
    <scope>NUCLEOTIDE SEQUENCE [LARGE SCALE GENOMIC DNA]</scope>
    <source>
        <strain evidence="3">JCM 13595</strain>
    </source>
</reference>
<gene>
    <name evidence="2" type="ORF">GCM10009720_00080</name>
</gene>
<dbReference type="Pfam" id="PF02661">
    <property type="entry name" value="Fic"/>
    <property type="match status" value="1"/>
</dbReference>
<feature type="domain" description="Fido" evidence="1">
    <location>
        <begin position="139"/>
        <end position="284"/>
    </location>
</feature>
<dbReference type="InterPro" id="IPR036597">
    <property type="entry name" value="Fido-like_dom_sf"/>
</dbReference>
<name>A0ABP5FG05_9MICC</name>
<dbReference type="PANTHER" id="PTHR13504:SF38">
    <property type="entry name" value="FIDO DOMAIN-CONTAINING PROTEIN"/>
    <property type="match status" value="1"/>
</dbReference>
<dbReference type="InterPro" id="IPR040198">
    <property type="entry name" value="Fido_containing"/>
</dbReference>
<dbReference type="EMBL" id="BAAAMN010000001">
    <property type="protein sequence ID" value="GAA2024306.1"/>
    <property type="molecule type" value="Genomic_DNA"/>
</dbReference>
<dbReference type="RefSeq" id="WP_343955395.1">
    <property type="nucleotide sequence ID" value="NZ_BAAAMN010000001.1"/>
</dbReference>
<organism evidence="2 3">
    <name type="scientific">Yaniella flava</name>
    <dbReference type="NCBI Taxonomy" id="287930"/>
    <lineage>
        <taxon>Bacteria</taxon>
        <taxon>Bacillati</taxon>
        <taxon>Actinomycetota</taxon>
        <taxon>Actinomycetes</taxon>
        <taxon>Micrococcales</taxon>
        <taxon>Micrococcaceae</taxon>
        <taxon>Yaniella</taxon>
    </lineage>
</organism>
<keyword evidence="3" id="KW-1185">Reference proteome</keyword>
<dbReference type="PANTHER" id="PTHR13504">
    <property type="entry name" value="FIDO DOMAIN-CONTAINING PROTEIN DDB_G0283145"/>
    <property type="match status" value="1"/>
</dbReference>
<comment type="caution">
    <text evidence="2">The sequence shown here is derived from an EMBL/GenBank/DDBJ whole genome shotgun (WGS) entry which is preliminary data.</text>
</comment>
<accession>A0ABP5FG05</accession>
<dbReference type="SUPFAM" id="SSF140931">
    <property type="entry name" value="Fic-like"/>
    <property type="match status" value="1"/>
</dbReference>
<sequence>MEARWPSVDYVELLWPPRSTAPDPTWSKRRRRANKGKYRQAQVPAIANLAIPLTPQSASAVQETTDEITRFDAQYEGGAPFEAVLLRSESSASSQIEQLTANARRISLARLGDTSRHNATLIARNTGALEAALELANQLDVEAILSMHRVLLEGTDPDDAGAIRDQQVWIGGDSPVTAMFVPPEHTAVPAALDDLVTFMQRTDVPPLAQAAIAHAQFETIHPFTDGNGRTGRALVSAVLRARGTARNFTVPLSSGLLTNTAEYFDALTEYRRGNISPIIDRFVDATQQAMGNAQVLLHDIEQVRNEIYRSTARKTKNLITLATLCTTEPAFTAGMVGQLGVPTSSAYRIIDKLVDRGILRVEQKIEGQAVWSVKALTKALDDFADRAGRRRDSQGHWL</sequence>